<dbReference type="OrthoDB" id="9810587at2"/>
<keyword evidence="4 6" id="KW-0289">Folate biosynthesis</keyword>
<organism evidence="8 9">
    <name type="scientific">Litorivicinus lipolyticus</name>
    <dbReference type="NCBI Taxonomy" id="418701"/>
    <lineage>
        <taxon>Bacteria</taxon>
        <taxon>Pseudomonadati</taxon>
        <taxon>Pseudomonadota</taxon>
        <taxon>Gammaproteobacteria</taxon>
        <taxon>Oceanospirillales</taxon>
        <taxon>Litorivicinaceae</taxon>
        <taxon>Litorivicinus</taxon>
    </lineage>
</organism>
<dbReference type="Pfam" id="PF02152">
    <property type="entry name" value="FolB"/>
    <property type="match status" value="1"/>
</dbReference>
<evidence type="ECO:0000256" key="3">
    <source>
        <dbReference type="ARBA" id="ARBA00005708"/>
    </source>
</evidence>
<comment type="catalytic activity">
    <reaction evidence="1 6">
        <text>7,8-dihydroneopterin = 6-hydroxymethyl-7,8-dihydropterin + glycolaldehyde</text>
        <dbReference type="Rhea" id="RHEA:10540"/>
        <dbReference type="ChEBI" id="CHEBI:17001"/>
        <dbReference type="ChEBI" id="CHEBI:17071"/>
        <dbReference type="ChEBI" id="CHEBI:44841"/>
        <dbReference type="EC" id="4.1.2.25"/>
    </reaction>
</comment>
<evidence type="ECO:0000259" key="7">
    <source>
        <dbReference type="SMART" id="SM00905"/>
    </source>
</evidence>
<dbReference type="KEGG" id="llp:GH975_11285"/>
<comment type="function">
    <text evidence="6">Catalyzes the conversion of 7,8-dihydroneopterin to 6-hydroxymethyl-7,8-dihydropterin.</text>
</comment>
<evidence type="ECO:0000313" key="9">
    <source>
        <dbReference type="Proteomes" id="UP000388235"/>
    </source>
</evidence>
<dbReference type="InterPro" id="IPR006156">
    <property type="entry name" value="Dihydroneopterin_aldolase"/>
</dbReference>
<dbReference type="GO" id="GO:0046654">
    <property type="term" value="P:tetrahydrofolate biosynthetic process"/>
    <property type="evidence" value="ECO:0007669"/>
    <property type="project" value="UniProtKB-UniRule"/>
</dbReference>
<dbReference type="PANTHER" id="PTHR42844:SF1">
    <property type="entry name" value="DIHYDRONEOPTERIN ALDOLASE 1-RELATED"/>
    <property type="match status" value="1"/>
</dbReference>
<evidence type="ECO:0000256" key="2">
    <source>
        <dbReference type="ARBA" id="ARBA00005013"/>
    </source>
</evidence>
<dbReference type="Proteomes" id="UP000388235">
    <property type="component" value="Chromosome"/>
</dbReference>
<evidence type="ECO:0000256" key="1">
    <source>
        <dbReference type="ARBA" id="ARBA00001353"/>
    </source>
</evidence>
<dbReference type="NCBIfam" id="TIGR00525">
    <property type="entry name" value="folB"/>
    <property type="match status" value="1"/>
</dbReference>
<keyword evidence="5 6" id="KW-0456">Lyase</keyword>
<dbReference type="GO" id="GO:0046656">
    <property type="term" value="P:folic acid biosynthetic process"/>
    <property type="evidence" value="ECO:0007669"/>
    <property type="project" value="UniProtKB-UniRule"/>
</dbReference>
<accession>A0A5Q2QD98</accession>
<dbReference type="UniPathway" id="UPA00077">
    <property type="reaction ID" value="UER00154"/>
</dbReference>
<protein>
    <recommendedName>
        <fullName evidence="6">7,8-dihydroneopterin aldolase</fullName>
        <ecNumber evidence="6">4.1.2.25</ecNumber>
    </recommendedName>
</protein>
<reference evidence="8 9" key="1">
    <citation type="submission" date="2019-11" db="EMBL/GenBank/DDBJ databases">
        <authorList>
            <person name="Khan S.A."/>
            <person name="Jeon C.O."/>
            <person name="Chun B.H."/>
        </authorList>
    </citation>
    <scope>NUCLEOTIDE SEQUENCE [LARGE SCALE GENOMIC DNA]</scope>
    <source>
        <strain evidence="8 9">IMCC 1097</strain>
    </source>
</reference>
<dbReference type="SUPFAM" id="SSF55620">
    <property type="entry name" value="Tetrahydrobiopterin biosynthesis enzymes-like"/>
    <property type="match status" value="1"/>
</dbReference>
<dbReference type="RefSeq" id="WP_153714617.1">
    <property type="nucleotide sequence ID" value="NZ_CP045871.1"/>
</dbReference>
<dbReference type="GO" id="GO:0005737">
    <property type="term" value="C:cytoplasm"/>
    <property type="evidence" value="ECO:0007669"/>
    <property type="project" value="TreeGrafter"/>
</dbReference>
<dbReference type="SMART" id="SM00905">
    <property type="entry name" value="FolB"/>
    <property type="match status" value="1"/>
</dbReference>
<keyword evidence="9" id="KW-1185">Reference proteome</keyword>
<proteinExistence type="inferred from homology"/>
<dbReference type="EMBL" id="CP045871">
    <property type="protein sequence ID" value="QGG81114.1"/>
    <property type="molecule type" value="Genomic_DNA"/>
</dbReference>
<dbReference type="InterPro" id="IPR043133">
    <property type="entry name" value="GTP-CH-I_C/QueF"/>
</dbReference>
<evidence type="ECO:0000256" key="5">
    <source>
        <dbReference type="ARBA" id="ARBA00023239"/>
    </source>
</evidence>
<dbReference type="PANTHER" id="PTHR42844">
    <property type="entry name" value="DIHYDRONEOPTERIN ALDOLASE 1-RELATED"/>
    <property type="match status" value="1"/>
</dbReference>
<evidence type="ECO:0000313" key="8">
    <source>
        <dbReference type="EMBL" id="QGG81114.1"/>
    </source>
</evidence>
<dbReference type="Gene3D" id="3.30.1130.10">
    <property type="match status" value="1"/>
</dbReference>
<sequence>MSDSVFVTGLVCETIVGVYDFERVAPRQLLIDLDMDWDNRPAGASDNLELALNYDAVSQRVRALVSSMQPLLIETIAEAVAQDLLQTFGLSRLTLTLHKPGAVAGTTSLGVRITRQQAH</sequence>
<dbReference type="GO" id="GO:0004150">
    <property type="term" value="F:dihydroneopterin aldolase activity"/>
    <property type="evidence" value="ECO:0007669"/>
    <property type="project" value="UniProtKB-UniRule"/>
</dbReference>
<feature type="domain" description="Dihydroneopterin aldolase/epimerase" evidence="7">
    <location>
        <begin position="5"/>
        <end position="115"/>
    </location>
</feature>
<comment type="similarity">
    <text evidence="3 6">Belongs to the DHNA family.</text>
</comment>
<dbReference type="EC" id="4.1.2.25" evidence="6"/>
<dbReference type="AlphaFoldDB" id="A0A5Q2QD98"/>
<name>A0A5Q2QD98_9GAMM</name>
<dbReference type="NCBIfam" id="TIGR00526">
    <property type="entry name" value="folB_dom"/>
    <property type="match status" value="1"/>
</dbReference>
<gene>
    <name evidence="8" type="primary">folB</name>
    <name evidence="8" type="ORF">GH975_11285</name>
</gene>
<comment type="pathway">
    <text evidence="2 6">Cofactor biosynthesis; tetrahydrofolate biosynthesis; 2-amino-4-hydroxy-6-hydroxymethyl-7,8-dihydropteridine diphosphate from 7,8-dihydroneopterin triphosphate: step 3/4.</text>
</comment>
<dbReference type="InterPro" id="IPR006157">
    <property type="entry name" value="FolB_dom"/>
</dbReference>
<evidence type="ECO:0000256" key="4">
    <source>
        <dbReference type="ARBA" id="ARBA00022909"/>
    </source>
</evidence>
<evidence type="ECO:0000256" key="6">
    <source>
        <dbReference type="RuleBase" id="RU362079"/>
    </source>
</evidence>